<feature type="domain" description="Rab-GAP TBC" evidence="8">
    <location>
        <begin position="284"/>
        <end position="459"/>
    </location>
</feature>
<feature type="domain" description="TLDc" evidence="9">
    <location>
        <begin position="546"/>
        <end position="708"/>
    </location>
</feature>
<evidence type="ECO:0000256" key="3">
    <source>
        <dbReference type="ARBA" id="ARBA00023018"/>
    </source>
</evidence>
<dbReference type="InterPro" id="IPR035969">
    <property type="entry name" value="Rab-GAP_TBC_sf"/>
</dbReference>
<dbReference type="OrthoDB" id="26679at2759"/>
<evidence type="ECO:0000256" key="4">
    <source>
        <dbReference type="ARBA" id="ARBA00023136"/>
    </source>
</evidence>
<dbReference type="SMART" id="SM00164">
    <property type="entry name" value="TBC"/>
    <property type="match status" value="1"/>
</dbReference>
<dbReference type="Gene3D" id="1.10.472.80">
    <property type="entry name" value="Ypt/Rab-GAP domain of gyp1p, domain 3"/>
    <property type="match status" value="1"/>
</dbReference>
<keyword evidence="5" id="KW-0968">Cytoplasmic vesicle</keyword>
<organism evidence="10 11">
    <name type="scientific">Acanthamoeba castellanii (strain ATCC 30010 / Neff)</name>
    <dbReference type="NCBI Taxonomy" id="1257118"/>
    <lineage>
        <taxon>Eukaryota</taxon>
        <taxon>Amoebozoa</taxon>
        <taxon>Discosea</taxon>
        <taxon>Longamoebia</taxon>
        <taxon>Centramoebida</taxon>
        <taxon>Acanthamoebidae</taxon>
        <taxon>Acanthamoeba</taxon>
    </lineage>
</organism>
<dbReference type="SUPFAM" id="SSF47923">
    <property type="entry name" value="Ypt/Rab-GAP domain of gyp1p"/>
    <property type="match status" value="2"/>
</dbReference>
<keyword evidence="3" id="KW-0770">Synapse</keyword>
<dbReference type="RefSeq" id="XP_004333952.1">
    <property type="nucleotide sequence ID" value="XM_004333904.1"/>
</dbReference>
<reference evidence="10 11" key="1">
    <citation type="journal article" date="2013" name="Genome Biol.">
        <title>Genome of Acanthamoeba castellanii highlights extensive lateral gene transfer and early evolution of tyrosine kinase signaling.</title>
        <authorList>
            <person name="Clarke M."/>
            <person name="Lohan A.J."/>
            <person name="Liu B."/>
            <person name="Lagkouvardos I."/>
            <person name="Roy S."/>
            <person name="Zafar N."/>
            <person name="Bertelli C."/>
            <person name="Schilde C."/>
            <person name="Kianianmomeni A."/>
            <person name="Burglin T.R."/>
            <person name="Frech C."/>
            <person name="Turcotte B."/>
            <person name="Kopec K.O."/>
            <person name="Synnott J.M."/>
            <person name="Choo C."/>
            <person name="Paponov I."/>
            <person name="Finkler A."/>
            <person name="Soon Heng Tan C."/>
            <person name="Hutchins A.P."/>
            <person name="Weinmeier T."/>
            <person name="Rattei T."/>
            <person name="Chu J.S."/>
            <person name="Gimenez G."/>
            <person name="Irimia M."/>
            <person name="Rigden D.J."/>
            <person name="Fitzpatrick D.A."/>
            <person name="Lorenzo-Morales J."/>
            <person name="Bateman A."/>
            <person name="Chiu C.H."/>
            <person name="Tang P."/>
            <person name="Hegemann P."/>
            <person name="Fromm H."/>
            <person name="Raoult D."/>
            <person name="Greub G."/>
            <person name="Miranda-Saavedra D."/>
            <person name="Chen N."/>
            <person name="Nash P."/>
            <person name="Ginger M.L."/>
            <person name="Horn M."/>
            <person name="Schaap P."/>
            <person name="Caler L."/>
            <person name="Loftus B."/>
        </authorList>
    </citation>
    <scope>NUCLEOTIDE SEQUENCE [LARGE SCALE GENOMIC DNA]</scope>
    <source>
        <strain evidence="10 11">Neff</strain>
    </source>
</reference>
<dbReference type="GeneID" id="14912445"/>
<dbReference type="OMA" id="YRYCANI"/>
<dbReference type="Pfam" id="PF00566">
    <property type="entry name" value="RabGAP-TBC"/>
    <property type="match status" value="1"/>
</dbReference>
<dbReference type="STRING" id="1257118.L8GGF5"/>
<dbReference type="EMBL" id="KB008145">
    <property type="protein sequence ID" value="ELR11939.1"/>
    <property type="molecule type" value="Genomic_DNA"/>
</dbReference>
<dbReference type="Proteomes" id="UP000011083">
    <property type="component" value="Unassembled WGS sequence"/>
</dbReference>
<dbReference type="InterPro" id="IPR006571">
    <property type="entry name" value="TLDc_dom"/>
</dbReference>
<dbReference type="SMART" id="SM00584">
    <property type="entry name" value="TLDc"/>
    <property type="match status" value="1"/>
</dbReference>
<dbReference type="Pfam" id="PF07534">
    <property type="entry name" value="TLD"/>
    <property type="match status" value="1"/>
</dbReference>
<keyword evidence="4" id="KW-0472">Membrane</keyword>
<evidence type="ECO:0000259" key="9">
    <source>
        <dbReference type="PROSITE" id="PS51886"/>
    </source>
</evidence>
<accession>L8GGF5</accession>
<proteinExistence type="predicted"/>
<evidence type="ECO:0000313" key="11">
    <source>
        <dbReference type="Proteomes" id="UP000011083"/>
    </source>
</evidence>
<dbReference type="AlphaFoldDB" id="L8GGF5"/>
<dbReference type="InterPro" id="IPR000195">
    <property type="entry name" value="Rab-GAP-TBC_dom"/>
</dbReference>
<evidence type="ECO:0000313" key="10">
    <source>
        <dbReference type="EMBL" id="ELR11939.1"/>
    </source>
</evidence>
<evidence type="ECO:0000256" key="7">
    <source>
        <dbReference type="SAM" id="MobiDB-lite"/>
    </source>
</evidence>
<comment type="subcellular location">
    <subcellularLocation>
        <location evidence="1">Cytoplasmic vesicle membrane</location>
    </subcellularLocation>
    <subcellularLocation>
        <location evidence="2">Endomembrane system</location>
        <topology evidence="2">Peripheral membrane protein</topology>
    </subcellularLocation>
    <subcellularLocation>
        <location evidence="6">Synapse</location>
    </subcellularLocation>
</comment>
<keyword evidence="11" id="KW-1185">Reference proteome</keyword>
<dbReference type="GO" id="GO:0012505">
    <property type="term" value="C:endomembrane system"/>
    <property type="evidence" value="ECO:0007669"/>
    <property type="project" value="UniProtKB-SubCell"/>
</dbReference>
<protein>
    <submittedName>
        <fullName evidence="10">TBC domain containing protein</fullName>
    </submittedName>
</protein>
<dbReference type="KEGG" id="acan:ACA1_399880"/>
<feature type="compositionally biased region" description="Polar residues" evidence="7">
    <location>
        <begin position="131"/>
        <end position="140"/>
    </location>
</feature>
<feature type="region of interest" description="Disordered" evidence="7">
    <location>
        <begin position="46"/>
        <end position="102"/>
    </location>
</feature>
<evidence type="ECO:0000256" key="1">
    <source>
        <dbReference type="ARBA" id="ARBA00004156"/>
    </source>
</evidence>
<gene>
    <name evidence="10" type="ORF">ACA1_399880</name>
</gene>
<evidence type="ECO:0000256" key="2">
    <source>
        <dbReference type="ARBA" id="ARBA00004184"/>
    </source>
</evidence>
<feature type="region of interest" description="Disordered" evidence="7">
    <location>
        <begin position="119"/>
        <end position="207"/>
    </location>
</feature>
<feature type="compositionally biased region" description="Acidic residues" evidence="7">
    <location>
        <begin position="82"/>
        <end position="91"/>
    </location>
</feature>
<dbReference type="PROSITE" id="PS51886">
    <property type="entry name" value="TLDC"/>
    <property type="match status" value="1"/>
</dbReference>
<dbReference type="GO" id="GO:0030659">
    <property type="term" value="C:cytoplasmic vesicle membrane"/>
    <property type="evidence" value="ECO:0007669"/>
    <property type="project" value="UniProtKB-SubCell"/>
</dbReference>
<dbReference type="PANTHER" id="PTHR23354">
    <property type="entry name" value="NUCLEOLAR PROTEIN 7/ESTROGEN RECEPTOR COACTIVATOR-RELATED"/>
    <property type="match status" value="1"/>
</dbReference>
<evidence type="ECO:0000256" key="6">
    <source>
        <dbReference type="ARBA" id="ARBA00034103"/>
    </source>
</evidence>
<sequence length="708" mass="79536">MEDDSKFRFGGLRDAVDDFIDEFEEVDEERSHATNLSPWGFVMMSEDERRELQQQPEAAEPTNKEAECTEAEAEQQVAEEQQQAEEAFEKEEEVRLADDGLDQTWTFTTDSLSFNSVPFLESTERAPQPVSAPQRSTSPWSLIERPTPATTSADGAHQDQSDNATAAAATTAEDAEVSGGGSEPWVTIDKQPVQSQQPSPRTAHASAAEVDKYIEEEFELTKLSARELKNVESLRDEQAYAKLKKGQSFLSSAKAKLISQWSSTTIPADRNKCVQGLRSDIRKGVPDSKRAQVWRTAVGCVEFERAYPNYYADVLERVFGNRLPTRFYQVPAFGGELRPGEHYLTTHGLTAAARLLWALTMEYPDIDYVPAIPDLVCVLLTFLSEADAYLVTHLILEQSRANRWYTIQSLLLLPGTLAHMNVLGVEAEHFADVWFKRVFVGSLPFLTVLRIFDCYLAEGSHVLYRVGLAILQGCRRALLRCDTATGFVATVEQVALQMVDADGLLKAAFGLSFQQKHTSAFDEANKTKLAGVRQPLVMPSITETSELMDEVQFQALWSIIPSRFSIRDPKLLFSTTKHGFSLSSLLEKCDDVHPAVLLIRDKNRRVFGAFSTEGLRLCRQFENYYGTPEDFLFNLVPDVKVWPWLAGHAKHFVRITMRGIKFGDAKGLCVDEELWHGTSEKSKTFENEPLSDDTIDFDCLSLEVWGFK</sequence>
<name>L8GGF5_ACACF</name>
<evidence type="ECO:0000259" key="8">
    <source>
        <dbReference type="PROSITE" id="PS50086"/>
    </source>
</evidence>
<evidence type="ECO:0000256" key="5">
    <source>
        <dbReference type="ARBA" id="ARBA00023329"/>
    </source>
</evidence>
<dbReference type="PROSITE" id="PS50086">
    <property type="entry name" value="TBC_RABGAP"/>
    <property type="match status" value="1"/>
</dbReference>
<dbReference type="VEuPathDB" id="AmoebaDB:ACA1_399880"/>